<reference evidence="2 3" key="1">
    <citation type="submission" date="2024-10" db="EMBL/GenBank/DDBJ databases">
        <authorList>
            <person name="Kim D."/>
        </authorList>
    </citation>
    <scope>NUCLEOTIDE SEQUENCE [LARGE SCALE GENOMIC DNA]</scope>
    <source>
        <strain evidence="2">BH-2024</strain>
    </source>
</reference>
<proteinExistence type="predicted"/>
<organism evidence="2 3">
    <name type="scientific">Heterodera trifolii</name>
    <dbReference type="NCBI Taxonomy" id="157864"/>
    <lineage>
        <taxon>Eukaryota</taxon>
        <taxon>Metazoa</taxon>
        <taxon>Ecdysozoa</taxon>
        <taxon>Nematoda</taxon>
        <taxon>Chromadorea</taxon>
        <taxon>Rhabditida</taxon>
        <taxon>Tylenchina</taxon>
        <taxon>Tylenchomorpha</taxon>
        <taxon>Tylenchoidea</taxon>
        <taxon>Heteroderidae</taxon>
        <taxon>Heteroderinae</taxon>
        <taxon>Heterodera</taxon>
    </lineage>
</organism>
<feature type="compositionally biased region" description="Basic and acidic residues" evidence="1">
    <location>
        <begin position="74"/>
        <end position="84"/>
    </location>
</feature>
<evidence type="ECO:0000256" key="1">
    <source>
        <dbReference type="SAM" id="MobiDB-lite"/>
    </source>
</evidence>
<gene>
    <name evidence="2" type="ORF">niasHT_026459</name>
</gene>
<keyword evidence="3" id="KW-1185">Reference proteome</keyword>
<dbReference type="Proteomes" id="UP001620626">
    <property type="component" value="Unassembled WGS sequence"/>
</dbReference>
<sequence length="146" mass="16409">MAAKFARRATARASPNKHKERARRGRPNGPIGATNQQEEGEEDEEWKKHNEKRKGSIGKAELFSVRGATGKSIGRTEWKRERGGRNGGTNGRTNDGRPVQTRLTHRSAQRPLLILFRRFGIFAFSGTGNGERRKPKKSSQKQNLDC</sequence>
<accession>A0ABD2KJB9</accession>
<feature type="region of interest" description="Disordered" evidence="1">
    <location>
        <begin position="1"/>
        <end position="106"/>
    </location>
</feature>
<dbReference type="EMBL" id="JBICBT010000742">
    <property type="protein sequence ID" value="KAL3103011.1"/>
    <property type="molecule type" value="Genomic_DNA"/>
</dbReference>
<name>A0ABD2KJB9_9BILA</name>
<feature type="compositionally biased region" description="Basic residues" evidence="1">
    <location>
        <begin position="1"/>
        <end position="26"/>
    </location>
</feature>
<feature type="region of interest" description="Disordered" evidence="1">
    <location>
        <begin position="125"/>
        <end position="146"/>
    </location>
</feature>
<comment type="caution">
    <text evidence="2">The sequence shown here is derived from an EMBL/GenBank/DDBJ whole genome shotgun (WGS) entry which is preliminary data.</text>
</comment>
<evidence type="ECO:0000313" key="3">
    <source>
        <dbReference type="Proteomes" id="UP001620626"/>
    </source>
</evidence>
<protein>
    <submittedName>
        <fullName evidence="2">Uncharacterized protein</fullName>
    </submittedName>
</protein>
<dbReference type="AlphaFoldDB" id="A0ABD2KJB9"/>
<evidence type="ECO:0000313" key="2">
    <source>
        <dbReference type="EMBL" id="KAL3103011.1"/>
    </source>
</evidence>